<proteinExistence type="predicted"/>
<sequence length="73" mass="8794">MVYKADNKSIDIVYDPRHLDKIYIANDNGMDYETCILLEPSQQYKSDFLEEVVFQHQLRKQHIFVCCFIYDEI</sequence>
<organism evidence="1 2">
    <name type="scientific">Lysinibacillus sphaericus</name>
    <name type="common">Bacillus sphaericus</name>
    <dbReference type="NCBI Taxonomy" id="1421"/>
    <lineage>
        <taxon>Bacteria</taxon>
        <taxon>Bacillati</taxon>
        <taxon>Bacillota</taxon>
        <taxon>Bacilli</taxon>
        <taxon>Bacillales</taxon>
        <taxon>Bacillaceae</taxon>
        <taxon>Lysinibacillus</taxon>
    </lineage>
</organism>
<comment type="caution">
    <text evidence="1">The sequence shown here is derived from an EMBL/GenBank/DDBJ whole genome shotgun (WGS) entry which is preliminary data.</text>
</comment>
<dbReference type="Proteomes" id="UP000255295">
    <property type="component" value="Unassembled WGS sequence"/>
</dbReference>
<reference evidence="1 2" key="1">
    <citation type="submission" date="2018-06" db="EMBL/GenBank/DDBJ databases">
        <authorList>
            <consortium name="Pathogen Informatics"/>
            <person name="Doyle S."/>
        </authorList>
    </citation>
    <scope>NUCLEOTIDE SEQUENCE [LARGE SCALE GENOMIC DNA]</scope>
    <source>
        <strain evidence="1 2">NCTC10338</strain>
    </source>
</reference>
<dbReference type="EMBL" id="UFSZ01000001">
    <property type="protein sequence ID" value="SUV19656.1"/>
    <property type="molecule type" value="Genomic_DNA"/>
</dbReference>
<gene>
    <name evidence="1" type="ORF">NCTC10338_04510</name>
</gene>
<evidence type="ECO:0000313" key="2">
    <source>
        <dbReference type="Proteomes" id="UP000255295"/>
    </source>
</evidence>
<dbReference type="AlphaFoldDB" id="A0AAJ4ZYX4"/>
<accession>A0AAJ4ZYX4</accession>
<evidence type="ECO:0000313" key="1">
    <source>
        <dbReference type="EMBL" id="SUV19656.1"/>
    </source>
</evidence>
<protein>
    <submittedName>
        <fullName evidence="1">Integrase catalytic subunit</fullName>
    </submittedName>
</protein>
<name>A0AAJ4ZYX4_LYSSH</name>